<feature type="transmembrane region" description="Helical" evidence="1">
    <location>
        <begin position="18"/>
        <end position="34"/>
    </location>
</feature>
<comment type="caution">
    <text evidence="2">The sequence shown here is derived from an EMBL/GenBank/DDBJ whole genome shotgun (WGS) entry which is preliminary data.</text>
</comment>
<keyword evidence="1" id="KW-0472">Membrane</keyword>
<feature type="transmembrane region" description="Helical" evidence="1">
    <location>
        <begin position="40"/>
        <end position="58"/>
    </location>
</feature>
<keyword evidence="1" id="KW-0812">Transmembrane</keyword>
<dbReference type="Proteomes" id="UP000292262">
    <property type="component" value="Unassembled WGS sequence"/>
</dbReference>
<dbReference type="OrthoDB" id="1161417at2"/>
<dbReference type="RefSeq" id="WP_130285175.1">
    <property type="nucleotide sequence ID" value="NZ_SGXE01000001.1"/>
</dbReference>
<reference evidence="2 3" key="1">
    <citation type="submission" date="2019-02" db="EMBL/GenBank/DDBJ databases">
        <title>Genomic Encyclopedia of Type Strains, Phase IV (KMG-IV): sequencing the most valuable type-strain genomes for metagenomic binning, comparative biology and taxonomic classification.</title>
        <authorList>
            <person name="Goeker M."/>
        </authorList>
    </citation>
    <scope>NUCLEOTIDE SEQUENCE [LARGE SCALE GENOMIC DNA]</scope>
    <source>
        <strain evidence="2 3">DSM 17196</strain>
    </source>
</reference>
<gene>
    <name evidence="2" type="ORF">EV197_0536</name>
</gene>
<evidence type="ECO:0000256" key="1">
    <source>
        <dbReference type="SAM" id="Phobius"/>
    </source>
</evidence>
<evidence type="ECO:0000313" key="3">
    <source>
        <dbReference type="Proteomes" id="UP000292262"/>
    </source>
</evidence>
<dbReference type="EMBL" id="SGXE01000001">
    <property type="protein sequence ID" value="RZS99327.1"/>
    <property type="molecule type" value="Genomic_DNA"/>
</dbReference>
<name>A0A4Q7PGS0_9FLAO</name>
<keyword evidence="3" id="KW-1185">Reference proteome</keyword>
<protein>
    <recommendedName>
        <fullName evidence="4">PH (Pleckstrin Homology) domain-containing protein</fullName>
    </recommendedName>
</protein>
<proteinExistence type="predicted"/>
<keyword evidence="1" id="KW-1133">Transmembrane helix</keyword>
<organism evidence="2 3">
    <name type="scientific">Aquimarina brevivitae</name>
    <dbReference type="NCBI Taxonomy" id="323412"/>
    <lineage>
        <taxon>Bacteria</taxon>
        <taxon>Pseudomonadati</taxon>
        <taxon>Bacteroidota</taxon>
        <taxon>Flavobacteriia</taxon>
        <taxon>Flavobacteriales</taxon>
        <taxon>Flavobacteriaceae</taxon>
        <taxon>Aquimarina</taxon>
    </lineage>
</organism>
<accession>A0A4Q7PGS0</accession>
<dbReference type="AlphaFoldDB" id="A0A4Q7PGS0"/>
<evidence type="ECO:0000313" key="2">
    <source>
        <dbReference type="EMBL" id="RZS99327.1"/>
    </source>
</evidence>
<evidence type="ECO:0008006" key="4">
    <source>
        <dbReference type="Google" id="ProtNLM"/>
    </source>
</evidence>
<sequence length="161" mass="18485">MKNNFIYCKQRKPLKGKIISYVFFLVTLVFAFQSQEELTLRIFMFLIGLLVLGLSTSYRISANFQNKKVYSVFNVPLVKLKLKIPFPDYISISSGSFSSDNTYSSVAALGTKEVHQNYALRFFTGNKNNRIFMSESYVDVTEKASRLSELLHVEIYDATKN</sequence>